<comment type="caution">
    <text evidence="1">The sequence shown here is derived from an EMBL/GenBank/DDBJ whole genome shotgun (WGS) entry which is preliminary data.</text>
</comment>
<dbReference type="AlphaFoldDB" id="A0A8J7JHG4"/>
<accession>A0A8J7JHG4</accession>
<evidence type="ECO:0000313" key="1">
    <source>
        <dbReference type="EMBL" id="MBJ6723900.1"/>
    </source>
</evidence>
<sequence>MTETVCRCGKTHTGHICMLKSKGLTEEIAHITDHPTVACFTCGAEANAADNVCAPVPIEPEDGASSAS</sequence>
<name>A0A8J7JHG4_9BACT</name>
<keyword evidence="2" id="KW-1185">Reference proteome</keyword>
<dbReference type="Proteomes" id="UP000636888">
    <property type="component" value="Unassembled WGS sequence"/>
</dbReference>
<organism evidence="1 2">
    <name type="scientific">Geomesophilobacter sediminis</name>
    <dbReference type="NCBI Taxonomy" id="2798584"/>
    <lineage>
        <taxon>Bacteria</taxon>
        <taxon>Pseudomonadati</taxon>
        <taxon>Thermodesulfobacteriota</taxon>
        <taxon>Desulfuromonadia</taxon>
        <taxon>Geobacterales</taxon>
        <taxon>Geobacteraceae</taxon>
        <taxon>Geomesophilobacter</taxon>
    </lineage>
</organism>
<reference evidence="1" key="1">
    <citation type="submission" date="2020-12" db="EMBL/GenBank/DDBJ databases">
        <title>Geomonas sp. Red875, isolated from river sediment.</title>
        <authorList>
            <person name="Xu Z."/>
            <person name="Zhang Z."/>
            <person name="Masuda Y."/>
            <person name="Itoh H."/>
            <person name="Senoo K."/>
        </authorList>
    </citation>
    <scope>NUCLEOTIDE SEQUENCE</scope>
    <source>
        <strain evidence="1">Red875</strain>
    </source>
</reference>
<dbReference type="RefSeq" id="WP_199382740.1">
    <property type="nucleotide sequence ID" value="NZ_JAEMHM010000003.1"/>
</dbReference>
<evidence type="ECO:0000313" key="2">
    <source>
        <dbReference type="Proteomes" id="UP000636888"/>
    </source>
</evidence>
<protein>
    <submittedName>
        <fullName evidence="1">Uncharacterized protein</fullName>
    </submittedName>
</protein>
<gene>
    <name evidence="1" type="ORF">JFN93_04185</name>
</gene>
<proteinExistence type="predicted"/>
<dbReference type="EMBL" id="JAEMHM010000003">
    <property type="protein sequence ID" value="MBJ6723900.1"/>
    <property type="molecule type" value="Genomic_DNA"/>
</dbReference>